<dbReference type="EMBL" id="VXLC01000008">
    <property type="protein sequence ID" value="KAA8887027.1"/>
    <property type="molecule type" value="Genomic_DNA"/>
</dbReference>
<dbReference type="RefSeq" id="WP_150403358.1">
    <property type="nucleotide sequence ID" value="NZ_VXLC01000008.1"/>
</dbReference>
<dbReference type="PANTHER" id="PTHR43798">
    <property type="entry name" value="MONOACYLGLYCEROL LIPASE"/>
    <property type="match status" value="1"/>
</dbReference>
<dbReference type="PANTHER" id="PTHR43798:SF31">
    <property type="entry name" value="AB HYDROLASE SUPERFAMILY PROTEIN YCLE"/>
    <property type="match status" value="1"/>
</dbReference>
<keyword evidence="4" id="KW-1185">Reference proteome</keyword>
<dbReference type="InterPro" id="IPR000073">
    <property type="entry name" value="AB_hydrolase_1"/>
</dbReference>
<dbReference type="InterPro" id="IPR000639">
    <property type="entry name" value="Epox_hydrolase-like"/>
</dbReference>
<dbReference type="AlphaFoldDB" id="A0A5N0EC57"/>
<dbReference type="Pfam" id="PF12697">
    <property type="entry name" value="Abhydrolase_6"/>
    <property type="match status" value="1"/>
</dbReference>
<sequence length="270" mass="29185">MTEWNRIERGEGRPLVLLHGGGASARCWLPVLDRLSADRRVIALDFPGFGQTPAPGRDVHLDMNWIVDGLAAELLRLGIDAPVDLVGNSMGGLIGLEATKRGLASSFVGLAPVALWHKEMPFPLRAQFQIGLAGALLTRTPAARMLGWARSVTLWPAVGHPDRLTAAEAVDVARDLDRSGPTLRRALKIAKKLRFDGGQAITVPVTIAFGTLDRMLPPSTSQVRDQLPAHTRWVTLPDCGHMPMWDNPELIANTILDGVTPTRSVDGQTA</sequence>
<reference evidence="3 4" key="1">
    <citation type="submission" date="2019-09" db="EMBL/GenBank/DDBJ databases">
        <authorList>
            <person name="Wang X."/>
        </authorList>
    </citation>
    <scope>NUCLEOTIDE SEQUENCE [LARGE SCALE GENOMIC DNA]</scope>
    <source>
        <strain evidence="3 4">CICC 11023</strain>
    </source>
</reference>
<dbReference type="Gene3D" id="3.40.50.1820">
    <property type="entry name" value="alpha/beta hydrolase"/>
    <property type="match status" value="1"/>
</dbReference>
<keyword evidence="1 3" id="KW-0378">Hydrolase</keyword>
<dbReference type="OrthoDB" id="27092at2"/>
<evidence type="ECO:0000313" key="3">
    <source>
        <dbReference type="EMBL" id="KAA8887027.1"/>
    </source>
</evidence>
<gene>
    <name evidence="3" type="ORF">F3087_19090</name>
</gene>
<dbReference type="PRINTS" id="PR00412">
    <property type="entry name" value="EPOXHYDRLASE"/>
</dbReference>
<feature type="domain" description="AB hydrolase-1" evidence="2">
    <location>
        <begin position="15"/>
        <end position="253"/>
    </location>
</feature>
<evidence type="ECO:0000259" key="2">
    <source>
        <dbReference type="Pfam" id="PF12697"/>
    </source>
</evidence>
<dbReference type="PRINTS" id="PR00111">
    <property type="entry name" value="ABHYDROLASE"/>
</dbReference>
<evidence type="ECO:0000313" key="4">
    <source>
        <dbReference type="Proteomes" id="UP000323876"/>
    </source>
</evidence>
<dbReference type="SUPFAM" id="SSF53474">
    <property type="entry name" value="alpha/beta-Hydrolases"/>
    <property type="match status" value="1"/>
</dbReference>
<accession>A0A5N0EC57</accession>
<organism evidence="3 4">
    <name type="scientific">Nocardia colli</name>
    <dbReference type="NCBI Taxonomy" id="2545717"/>
    <lineage>
        <taxon>Bacteria</taxon>
        <taxon>Bacillati</taxon>
        <taxon>Actinomycetota</taxon>
        <taxon>Actinomycetes</taxon>
        <taxon>Mycobacteriales</taxon>
        <taxon>Nocardiaceae</taxon>
        <taxon>Nocardia</taxon>
    </lineage>
</organism>
<dbReference type="InterPro" id="IPR029058">
    <property type="entry name" value="AB_hydrolase_fold"/>
</dbReference>
<name>A0A5N0EC57_9NOCA</name>
<dbReference type="GO" id="GO:0016020">
    <property type="term" value="C:membrane"/>
    <property type="evidence" value="ECO:0007669"/>
    <property type="project" value="TreeGrafter"/>
</dbReference>
<dbReference type="Proteomes" id="UP000323876">
    <property type="component" value="Unassembled WGS sequence"/>
</dbReference>
<evidence type="ECO:0000256" key="1">
    <source>
        <dbReference type="ARBA" id="ARBA00022801"/>
    </source>
</evidence>
<proteinExistence type="predicted"/>
<dbReference type="GO" id="GO:0016787">
    <property type="term" value="F:hydrolase activity"/>
    <property type="evidence" value="ECO:0007669"/>
    <property type="project" value="UniProtKB-KW"/>
</dbReference>
<protein>
    <submittedName>
        <fullName evidence="3">Alpha/beta hydrolase</fullName>
    </submittedName>
</protein>
<comment type="caution">
    <text evidence="3">The sequence shown here is derived from an EMBL/GenBank/DDBJ whole genome shotgun (WGS) entry which is preliminary data.</text>
</comment>
<dbReference type="InterPro" id="IPR050266">
    <property type="entry name" value="AB_hydrolase_sf"/>
</dbReference>